<reference evidence="1 2" key="1">
    <citation type="submission" date="2024-02" db="EMBL/GenBank/DDBJ databases">
        <title>De novo assembly and annotation of 12 fungi associated with fruit tree decline syndrome in Ontario, Canada.</title>
        <authorList>
            <person name="Sulman M."/>
            <person name="Ellouze W."/>
            <person name="Ilyukhin E."/>
        </authorList>
    </citation>
    <scope>NUCLEOTIDE SEQUENCE [LARGE SCALE GENOMIC DNA]</scope>
    <source>
        <strain evidence="1 2">M42-189</strain>
    </source>
</reference>
<protein>
    <submittedName>
        <fullName evidence="1">Uncharacterized protein</fullName>
    </submittedName>
</protein>
<evidence type="ECO:0000313" key="2">
    <source>
        <dbReference type="Proteomes" id="UP001521785"/>
    </source>
</evidence>
<dbReference type="PANTHER" id="PTHR39697">
    <property type="entry name" value="RICIN B LECTIN DOMAIN-CONTAINING PROTEIN-RELATED"/>
    <property type="match status" value="1"/>
</dbReference>
<dbReference type="Proteomes" id="UP001521785">
    <property type="component" value="Unassembled WGS sequence"/>
</dbReference>
<accession>A0ABR3RVR5</accession>
<dbReference type="InterPro" id="IPR008999">
    <property type="entry name" value="Actin-crosslinking"/>
</dbReference>
<name>A0ABR3RVR5_9PLEO</name>
<dbReference type="SUPFAM" id="SSF50405">
    <property type="entry name" value="Actin-crosslinking proteins"/>
    <property type="match status" value="1"/>
</dbReference>
<sequence>MKVNPPAYTPPKTDADEQEQYLEQQTSSIPQPGKIFIIRDRKSKLLLTLLNGTVHLHPAGTLGSAYHWTCHERHGWLGFKNIAAGTYLGHGCGGVLQAIAPHHKGWEYFCTRDVPDGGYVLLMENWGKLWPVQMKPENGLQKLCKADAPVNHGLVLEFIAVPSLMESEDPAAMG</sequence>
<keyword evidence="2" id="KW-1185">Reference proteome</keyword>
<organism evidence="1 2">
    <name type="scientific">Paraconiothyrium brasiliense</name>
    <dbReference type="NCBI Taxonomy" id="300254"/>
    <lineage>
        <taxon>Eukaryota</taxon>
        <taxon>Fungi</taxon>
        <taxon>Dikarya</taxon>
        <taxon>Ascomycota</taxon>
        <taxon>Pezizomycotina</taxon>
        <taxon>Dothideomycetes</taxon>
        <taxon>Pleosporomycetidae</taxon>
        <taxon>Pleosporales</taxon>
        <taxon>Massarineae</taxon>
        <taxon>Didymosphaeriaceae</taxon>
        <taxon>Paraconiothyrium</taxon>
    </lineage>
</organism>
<dbReference type="PANTHER" id="PTHR39697:SF2">
    <property type="entry name" value="CYANOVIRIN-N DOMAIN-CONTAINING PROTEIN"/>
    <property type="match status" value="1"/>
</dbReference>
<proteinExistence type="predicted"/>
<evidence type="ECO:0000313" key="1">
    <source>
        <dbReference type="EMBL" id="KAL1608052.1"/>
    </source>
</evidence>
<comment type="caution">
    <text evidence="1">The sequence shown here is derived from an EMBL/GenBank/DDBJ whole genome shotgun (WGS) entry which is preliminary data.</text>
</comment>
<dbReference type="EMBL" id="JAKJXO020000003">
    <property type="protein sequence ID" value="KAL1608052.1"/>
    <property type="molecule type" value="Genomic_DNA"/>
</dbReference>
<gene>
    <name evidence="1" type="ORF">SLS60_002991</name>
</gene>